<dbReference type="InterPro" id="IPR033659">
    <property type="entry name" value="Ferrochelatase_N"/>
</dbReference>
<dbReference type="CDD" id="cd03411">
    <property type="entry name" value="Ferrochelatase_N"/>
    <property type="match status" value="1"/>
</dbReference>
<dbReference type="PANTHER" id="PTHR11108:SF1">
    <property type="entry name" value="FERROCHELATASE, MITOCHONDRIAL"/>
    <property type="match status" value="1"/>
</dbReference>
<evidence type="ECO:0000256" key="5">
    <source>
        <dbReference type="ARBA" id="ARBA00023244"/>
    </source>
</evidence>
<comment type="catalytic activity">
    <reaction evidence="7">
        <text>heme b + 2 H(+) = protoporphyrin IX + Fe(2+)</text>
        <dbReference type="Rhea" id="RHEA:22584"/>
        <dbReference type="ChEBI" id="CHEBI:15378"/>
        <dbReference type="ChEBI" id="CHEBI:29033"/>
        <dbReference type="ChEBI" id="CHEBI:57306"/>
        <dbReference type="ChEBI" id="CHEBI:60344"/>
        <dbReference type="EC" id="4.98.1.1"/>
    </reaction>
</comment>
<keyword evidence="3 7" id="KW-0350">Heme biosynthesis</keyword>
<dbReference type="PANTHER" id="PTHR11108">
    <property type="entry name" value="FERROCHELATASE"/>
    <property type="match status" value="1"/>
</dbReference>
<evidence type="ECO:0000256" key="4">
    <source>
        <dbReference type="ARBA" id="ARBA00023239"/>
    </source>
</evidence>
<evidence type="ECO:0000313" key="10">
    <source>
        <dbReference type="Proteomes" id="UP000315825"/>
    </source>
</evidence>
<dbReference type="EMBL" id="SHBE01000001">
    <property type="protein sequence ID" value="RZO27173.1"/>
    <property type="molecule type" value="Genomic_DNA"/>
</dbReference>
<keyword evidence="7" id="KW-0479">Metal-binding</keyword>
<dbReference type="Gene3D" id="3.40.50.1400">
    <property type="match status" value="2"/>
</dbReference>
<keyword evidence="5 7" id="KW-0627">Porphyrin biosynthesis</keyword>
<evidence type="ECO:0000256" key="2">
    <source>
        <dbReference type="ARBA" id="ARBA00023004"/>
    </source>
</evidence>
<dbReference type="UniPathway" id="UPA00252">
    <property type="reaction ID" value="UER00325"/>
</dbReference>
<comment type="subcellular location">
    <subcellularLocation>
        <location evidence="7">Cytoplasm</location>
    </subcellularLocation>
</comment>
<dbReference type="GO" id="GO:0006783">
    <property type="term" value="P:heme biosynthetic process"/>
    <property type="evidence" value="ECO:0007669"/>
    <property type="project" value="UniProtKB-UniRule"/>
</dbReference>
<comment type="pathway">
    <text evidence="7">Porphyrin-containing compound metabolism; protoheme biosynthesis; protoheme from protoporphyrin-IX: step 1/1.</text>
</comment>
<dbReference type="AlphaFoldDB" id="A0A520N173"/>
<dbReference type="InterPro" id="IPR033644">
    <property type="entry name" value="Ferrochelatase_C"/>
</dbReference>
<feature type="binding site" evidence="7">
    <location>
        <position position="193"/>
    </location>
    <ligand>
        <name>Fe(2+)</name>
        <dbReference type="ChEBI" id="CHEBI:29033"/>
    </ligand>
</feature>
<evidence type="ECO:0000256" key="6">
    <source>
        <dbReference type="ARBA" id="ARBA00024536"/>
    </source>
</evidence>
<dbReference type="CDD" id="cd00419">
    <property type="entry name" value="Ferrochelatase_C"/>
    <property type="match status" value="1"/>
</dbReference>
<feature type="binding site" evidence="7">
    <location>
        <position position="293"/>
    </location>
    <ligand>
        <name>Fe(2+)</name>
        <dbReference type="ChEBI" id="CHEBI:29033"/>
    </ligand>
</feature>
<accession>A0A520N173</accession>
<dbReference type="NCBIfam" id="TIGR00109">
    <property type="entry name" value="hemH"/>
    <property type="match status" value="1"/>
</dbReference>
<dbReference type="GO" id="GO:0005737">
    <property type="term" value="C:cytoplasm"/>
    <property type="evidence" value="ECO:0007669"/>
    <property type="project" value="UniProtKB-SubCell"/>
</dbReference>
<comment type="caution">
    <text evidence="9">The sequence shown here is derived from an EMBL/GenBank/DDBJ whole genome shotgun (WGS) entry which is preliminary data.</text>
</comment>
<dbReference type="EC" id="4.98.1.1" evidence="7"/>
<comment type="similarity">
    <text evidence="1 7 8">Belongs to the ferrochelatase family.</text>
</comment>
<comment type="function">
    <text evidence="7">Catalyzes the ferrous insertion into protoporphyrin IX.</text>
</comment>
<dbReference type="Proteomes" id="UP000315825">
    <property type="component" value="Unassembled WGS sequence"/>
</dbReference>
<keyword evidence="2 7" id="KW-0408">Iron</keyword>
<evidence type="ECO:0000256" key="3">
    <source>
        <dbReference type="ARBA" id="ARBA00023133"/>
    </source>
</evidence>
<proteinExistence type="inferred from homology"/>
<dbReference type="GO" id="GO:0004325">
    <property type="term" value="F:ferrochelatase activity"/>
    <property type="evidence" value="ECO:0007669"/>
    <property type="project" value="UniProtKB-UniRule"/>
</dbReference>
<comment type="catalytic activity">
    <reaction evidence="6">
        <text>Fe-coproporphyrin III + 2 H(+) = coproporphyrin III + Fe(2+)</text>
        <dbReference type="Rhea" id="RHEA:49572"/>
        <dbReference type="ChEBI" id="CHEBI:15378"/>
        <dbReference type="ChEBI" id="CHEBI:29033"/>
        <dbReference type="ChEBI" id="CHEBI:68438"/>
        <dbReference type="ChEBI" id="CHEBI:131725"/>
        <dbReference type="EC" id="4.99.1.9"/>
    </reaction>
    <physiologicalReaction direction="right-to-left" evidence="6">
        <dbReference type="Rhea" id="RHEA:49574"/>
    </physiologicalReaction>
</comment>
<dbReference type="SUPFAM" id="SSF53800">
    <property type="entry name" value="Chelatase"/>
    <property type="match status" value="1"/>
</dbReference>
<name>A0A520N173_9GAMM</name>
<evidence type="ECO:0000313" key="9">
    <source>
        <dbReference type="EMBL" id="RZO27173.1"/>
    </source>
</evidence>
<reference evidence="9 10" key="1">
    <citation type="submission" date="2019-02" db="EMBL/GenBank/DDBJ databases">
        <title>Prokaryotic population dynamics and viral predation in marine succession experiment using metagenomics: the confinement effect.</title>
        <authorList>
            <person name="Haro-Moreno J.M."/>
            <person name="Rodriguez-Valera F."/>
            <person name="Lopez-Perez M."/>
        </authorList>
    </citation>
    <scope>NUCLEOTIDE SEQUENCE [LARGE SCALE GENOMIC DNA]</scope>
    <source>
        <strain evidence="9">MED-G159</strain>
    </source>
</reference>
<evidence type="ECO:0000256" key="7">
    <source>
        <dbReference type="HAMAP-Rule" id="MF_00323"/>
    </source>
</evidence>
<keyword evidence="7" id="KW-0963">Cytoplasm</keyword>
<protein>
    <recommendedName>
        <fullName evidence="7">Ferrochelatase</fullName>
        <ecNumber evidence="7">4.98.1.1</ecNumber>
    </recommendedName>
    <alternativeName>
        <fullName evidence="7">Heme synthase</fullName>
    </alternativeName>
    <alternativeName>
        <fullName evidence="7">Protoheme ferro-lyase</fullName>
    </alternativeName>
</protein>
<keyword evidence="4 7" id="KW-0456">Lyase</keyword>
<dbReference type="HAMAP" id="MF_00323">
    <property type="entry name" value="Ferrochelatase"/>
    <property type="match status" value="1"/>
</dbReference>
<evidence type="ECO:0000256" key="8">
    <source>
        <dbReference type="RuleBase" id="RU004185"/>
    </source>
</evidence>
<organism evidence="9 10">
    <name type="scientific">SAR86 cluster bacterium</name>
    <dbReference type="NCBI Taxonomy" id="2030880"/>
    <lineage>
        <taxon>Bacteria</taxon>
        <taxon>Pseudomonadati</taxon>
        <taxon>Pseudomonadota</taxon>
        <taxon>Gammaproteobacteria</taxon>
        <taxon>SAR86 cluster</taxon>
    </lineage>
</organism>
<dbReference type="InterPro" id="IPR001015">
    <property type="entry name" value="Ferrochelatase"/>
</dbReference>
<sequence>MRTNKKAVLMISLGTPDSPSWRDVASYLSQFLTDGRIINIPTFLRYILVNLIIVPFRSFSSSKSYKDLWTERGSPLKYHMEDLTEKVKNQLGETHDIHYAMRYKNPSLKTKLDQMNKIGYDEIILFPVFPQYSSAANGSFLDYSLKEISKWNVIPSIKTIDQFYDNEDFLNAFKENIEKFDLDTYDKIIFSYHGLPMSQLNAVYPEGKCDDRECENGVEGDNHHCYRATCYETTKLLVEKVGVNPNKTITSFQSRLDSKWVKPFSDKVIKDFAEDGVKKILVVSPSFTGDCLETIIEIGDEYGELFLERGGQKLDYVPSLNSNDSWVKCIVNIIKGV</sequence>
<evidence type="ECO:0000256" key="1">
    <source>
        <dbReference type="ARBA" id="ARBA00007718"/>
    </source>
</evidence>
<dbReference type="GO" id="GO:0046872">
    <property type="term" value="F:metal ion binding"/>
    <property type="evidence" value="ECO:0007669"/>
    <property type="project" value="UniProtKB-KW"/>
</dbReference>
<dbReference type="Pfam" id="PF00762">
    <property type="entry name" value="Ferrochelatase"/>
    <property type="match status" value="1"/>
</dbReference>
<gene>
    <name evidence="7" type="primary">hemH</name>
    <name evidence="9" type="ORF">EVA92_00070</name>
</gene>